<protein>
    <submittedName>
        <fullName evidence="12">Radical SAM protein</fullName>
    </submittedName>
</protein>
<evidence type="ECO:0000256" key="6">
    <source>
        <dbReference type="ARBA" id="ARBA00022723"/>
    </source>
</evidence>
<dbReference type="CDD" id="cd01335">
    <property type="entry name" value="Radical_SAM"/>
    <property type="match status" value="1"/>
</dbReference>
<keyword evidence="7" id="KW-0408">Iron</keyword>
<dbReference type="Gene3D" id="3.20.20.70">
    <property type="entry name" value="Aldolase class I"/>
    <property type="match status" value="1"/>
</dbReference>
<keyword evidence="10" id="KW-0456">Lyase</keyword>
<keyword evidence="5" id="KW-0949">S-adenosyl-L-methionine</keyword>
<comment type="similarity">
    <text evidence="3">Belongs to the radical SAM superfamily. NifB family.</text>
</comment>
<dbReference type="InterPro" id="IPR058240">
    <property type="entry name" value="rSAM_sf"/>
</dbReference>
<sequence length="248" mass="27947">MYDPLELARHTANQVSRNLERKYYRFRPARFYGGIATADCLGCNLRCVFCWAWGQVHRAAHLGEFYRPAKVAGRLAAIARKKGYSQVRISGNEPTLAMRHLLEVLAALPRELDFILETNGIILGAESQWAAELANFPQVFVRVSLKGCNEAEFSLLTGARPRGFALQLQALEHLLAAGVACHPAVMVSFSPPVSREELARRLGAIHPAFRDFEVEELILYPQVEERLRRRKISYFSAYRPAAVPPEQI</sequence>
<dbReference type="EMBL" id="DTHB01000049">
    <property type="protein sequence ID" value="HGB15061.1"/>
    <property type="molecule type" value="Genomic_DNA"/>
</dbReference>
<organism evidence="12">
    <name type="scientific">Desulfobacca acetoxidans</name>
    <dbReference type="NCBI Taxonomy" id="60893"/>
    <lineage>
        <taxon>Bacteria</taxon>
        <taxon>Pseudomonadati</taxon>
        <taxon>Thermodesulfobacteriota</taxon>
        <taxon>Desulfobaccia</taxon>
        <taxon>Desulfobaccales</taxon>
        <taxon>Desulfobaccaceae</taxon>
        <taxon>Desulfobacca</taxon>
    </lineage>
</organism>
<feature type="domain" description="Radical SAM core" evidence="11">
    <location>
        <begin position="25"/>
        <end position="248"/>
    </location>
</feature>
<accession>A0A7C3SJA0</accession>
<dbReference type="AlphaFoldDB" id="A0A7C3SJA0"/>
<dbReference type="PANTHER" id="PTHR43787">
    <property type="entry name" value="FEMO COFACTOR BIOSYNTHESIS PROTEIN NIFB-RELATED"/>
    <property type="match status" value="1"/>
</dbReference>
<name>A0A7C3SJA0_9BACT</name>
<dbReference type="SUPFAM" id="SSF102114">
    <property type="entry name" value="Radical SAM enzymes"/>
    <property type="match status" value="1"/>
</dbReference>
<dbReference type="Pfam" id="PF04055">
    <property type="entry name" value="Radical_SAM"/>
    <property type="match status" value="1"/>
</dbReference>
<evidence type="ECO:0000256" key="9">
    <source>
        <dbReference type="ARBA" id="ARBA00023231"/>
    </source>
</evidence>
<evidence type="ECO:0000256" key="4">
    <source>
        <dbReference type="ARBA" id="ARBA00022485"/>
    </source>
</evidence>
<evidence type="ECO:0000256" key="10">
    <source>
        <dbReference type="ARBA" id="ARBA00023239"/>
    </source>
</evidence>
<evidence type="ECO:0000256" key="5">
    <source>
        <dbReference type="ARBA" id="ARBA00022691"/>
    </source>
</evidence>
<keyword evidence="9" id="KW-0535">Nitrogen fixation</keyword>
<keyword evidence="8" id="KW-0411">Iron-sulfur</keyword>
<comment type="caution">
    <text evidence="12">The sequence shown here is derived from an EMBL/GenBank/DDBJ whole genome shotgun (WGS) entry which is preliminary data.</text>
</comment>
<evidence type="ECO:0000256" key="8">
    <source>
        <dbReference type="ARBA" id="ARBA00023014"/>
    </source>
</evidence>
<comment type="cofactor">
    <cofactor evidence="1">
        <name>[4Fe-4S] cluster</name>
        <dbReference type="ChEBI" id="CHEBI:49883"/>
    </cofactor>
</comment>
<keyword evidence="4" id="KW-0004">4Fe-4S</keyword>
<dbReference type="GO" id="GO:0046872">
    <property type="term" value="F:metal ion binding"/>
    <property type="evidence" value="ECO:0007669"/>
    <property type="project" value="UniProtKB-KW"/>
</dbReference>
<evidence type="ECO:0000256" key="3">
    <source>
        <dbReference type="ARBA" id="ARBA00006804"/>
    </source>
</evidence>
<gene>
    <name evidence="12" type="ORF">ENV62_07495</name>
</gene>
<evidence type="ECO:0000256" key="7">
    <source>
        <dbReference type="ARBA" id="ARBA00023004"/>
    </source>
</evidence>
<evidence type="ECO:0000313" key="12">
    <source>
        <dbReference type="EMBL" id="HGB15061.1"/>
    </source>
</evidence>
<dbReference type="GO" id="GO:0016829">
    <property type="term" value="F:lyase activity"/>
    <property type="evidence" value="ECO:0007669"/>
    <property type="project" value="UniProtKB-KW"/>
</dbReference>
<dbReference type="PROSITE" id="PS51918">
    <property type="entry name" value="RADICAL_SAM"/>
    <property type="match status" value="1"/>
</dbReference>
<reference evidence="12" key="1">
    <citation type="journal article" date="2020" name="mSystems">
        <title>Genome- and Community-Level Interaction Insights into Carbon Utilization and Element Cycling Functions of Hydrothermarchaeota in Hydrothermal Sediment.</title>
        <authorList>
            <person name="Zhou Z."/>
            <person name="Liu Y."/>
            <person name="Xu W."/>
            <person name="Pan J."/>
            <person name="Luo Z.H."/>
            <person name="Li M."/>
        </authorList>
    </citation>
    <scope>NUCLEOTIDE SEQUENCE [LARGE SCALE GENOMIC DNA]</scope>
    <source>
        <strain evidence="12">SpSt-776</strain>
    </source>
</reference>
<dbReference type="InterPro" id="IPR007197">
    <property type="entry name" value="rSAM"/>
</dbReference>
<evidence type="ECO:0000259" key="11">
    <source>
        <dbReference type="PROSITE" id="PS51918"/>
    </source>
</evidence>
<comment type="pathway">
    <text evidence="2">Cofactor biosynthesis; Fe-Mo cofactor biosynthesis.</text>
</comment>
<evidence type="ECO:0000256" key="2">
    <source>
        <dbReference type="ARBA" id="ARBA00005155"/>
    </source>
</evidence>
<dbReference type="GO" id="GO:0051539">
    <property type="term" value="F:4 iron, 4 sulfur cluster binding"/>
    <property type="evidence" value="ECO:0007669"/>
    <property type="project" value="UniProtKB-KW"/>
</dbReference>
<evidence type="ECO:0000256" key="1">
    <source>
        <dbReference type="ARBA" id="ARBA00001966"/>
    </source>
</evidence>
<dbReference type="PANTHER" id="PTHR43787:SF13">
    <property type="entry name" value="FEMO COFACTOR BIOSYNTHESIS PROTEIN NIFB"/>
    <property type="match status" value="1"/>
</dbReference>
<proteinExistence type="inferred from homology"/>
<dbReference type="InterPro" id="IPR013785">
    <property type="entry name" value="Aldolase_TIM"/>
</dbReference>
<dbReference type="SFLD" id="SFLDS00029">
    <property type="entry name" value="Radical_SAM"/>
    <property type="match status" value="1"/>
</dbReference>
<keyword evidence="6" id="KW-0479">Metal-binding</keyword>